<protein>
    <submittedName>
        <fullName evidence="1">Uncharacterized protein</fullName>
    </submittedName>
</protein>
<keyword evidence="2" id="KW-1185">Reference proteome</keyword>
<gene>
    <name evidence="1" type="ORF">BOTCAL_0020g00030</name>
</gene>
<evidence type="ECO:0000313" key="2">
    <source>
        <dbReference type="Proteomes" id="UP000297299"/>
    </source>
</evidence>
<name>A0A4Y8DF51_9HELO</name>
<reference evidence="1 2" key="1">
    <citation type="submission" date="2017-11" db="EMBL/GenBank/DDBJ databases">
        <title>Comparative genomics of Botrytis spp.</title>
        <authorList>
            <person name="Valero-Jimenez C.A."/>
            <person name="Tapia P."/>
            <person name="Veloso J."/>
            <person name="Silva-Moreno E."/>
            <person name="Staats M."/>
            <person name="Valdes J.H."/>
            <person name="Van Kan J.A.L."/>
        </authorList>
    </citation>
    <scope>NUCLEOTIDE SEQUENCE [LARGE SCALE GENOMIC DNA]</scope>
    <source>
        <strain evidence="1 2">MUCL2830</strain>
    </source>
</reference>
<dbReference type="EMBL" id="PHWZ01000020">
    <property type="protein sequence ID" value="TEY84128.1"/>
    <property type="molecule type" value="Genomic_DNA"/>
</dbReference>
<proteinExistence type="predicted"/>
<dbReference type="Proteomes" id="UP000297299">
    <property type="component" value="Unassembled WGS sequence"/>
</dbReference>
<dbReference type="AlphaFoldDB" id="A0A4Y8DF51"/>
<comment type="caution">
    <text evidence="1">The sequence shown here is derived from an EMBL/GenBank/DDBJ whole genome shotgun (WGS) entry which is preliminary data.</text>
</comment>
<dbReference type="OrthoDB" id="10388371at2759"/>
<evidence type="ECO:0000313" key="1">
    <source>
        <dbReference type="EMBL" id="TEY84128.1"/>
    </source>
</evidence>
<accession>A0A4Y8DF51</accession>
<sequence>MYETCPSHLKCICNEPKATRACRDINSLHALASGDDGDPILQLKIAFGPYPPNIGLVQRVSALSATDDLTVKVWKEMMNDDGGEEMTTSVHEFAYMGGLNGFLRNTI</sequence>
<organism evidence="1 2">
    <name type="scientific">Botryotinia calthae</name>
    <dbReference type="NCBI Taxonomy" id="38488"/>
    <lineage>
        <taxon>Eukaryota</taxon>
        <taxon>Fungi</taxon>
        <taxon>Dikarya</taxon>
        <taxon>Ascomycota</taxon>
        <taxon>Pezizomycotina</taxon>
        <taxon>Leotiomycetes</taxon>
        <taxon>Helotiales</taxon>
        <taxon>Sclerotiniaceae</taxon>
        <taxon>Botryotinia</taxon>
    </lineage>
</organism>